<feature type="transmembrane region" description="Helical" evidence="5">
    <location>
        <begin position="37"/>
        <end position="60"/>
    </location>
</feature>
<accession>A0A1J6IZE4</accession>
<dbReference type="GO" id="GO:0008250">
    <property type="term" value="C:oligosaccharyltransferase complex"/>
    <property type="evidence" value="ECO:0007669"/>
    <property type="project" value="TreeGrafter"/>
</dbReference>
<dbReference type="GO" id="GO:0016740">
    <property type="term" value="F:transferase activity"/>
    <property type="evidence" value="ECO:0007669"/>
    <property type="project" value="UniProtKB-KW"/>
</dbReference>
<name>A0A1J6IZE4_NICAT</name>
<dbReference type="EMBL" id="MJEQ01037184">
    <property type="protein sequence ID" value="OIT05904.1"/>
    <property type="molecule type" value="Genomic_DNA"/>
</dbReference>
<evidence type="ECO:0000256" key="4">
    <source>
        <dbReference type="ARBA" id="ARBA00023136"/>
    </source>
</evidence>
<organism evidence="6 7">
    <name type="scientific">Nicotiana attenuata</name>
    <name type="common">Coyote tobacco</name>
    <dbReference type="NCBI Taxonomy" id="49451"/>
    <lineage>
        <taxon>Eukaryota</taxon>
        <taxon>Viridiplantae</taxon>
        <taxon>Streptophyta</taxon>
        <taxon>Embryophyta</taxon>
        <taxon>Tracheophyta</taxon>
        <taxon>Spermatophyta</taxon>
        <taxon>Magnoliopsida</taxon>
        <taxon>eudicotyledons</taxon>
        <taxon>Gunneridae</taxon>
        <taxon>Pentapetalae</taxon>
        <taxon>asterids</taxon>
        <taxon>lamiids</taxon>
        <taxon>Solanales</taxon>
        <taxon>Solanaceae</taxon>
        <taxon>Nicotianoideae</taxon>
        <taxon>Nicotianeae</taxon>
        <taxon>Nicotiana</taxon>
    </lineage>
</organism>
<keyword evidence="7" id="KW-1185">Reference proteome</keyword>
<keyword evidence="3 5" id="KW-1133">Transmembrane helix</keyword>
<protein>
    <submittedName>
        <fullName evidence="6">Dolichyl-diphosphooligosaccharide--protein glycosyltransferase subunit 3b</fullName>
    </submittedName>
</protein>
<dbReference type="Proteomes" id="UP000187609">
    <property type="component" value="Unassembled WGS sequence"/>
</dbReference>
<dbReference type="PANTHER" id="PTHR12692:SF5">
    <property type="entry name" value="DOLICHYL-DIPHOSPHOOLIGOSACCHARIDE--PROTEIN GLYCOSYLTRANSFERASE SUBUNIT 3B-RELATED"/>
    <property type="match status" value="1"/>
</dbReference>
<dbReference type="GO" id="GO:0018279">
    <property type="term" value="P:protein N-linked glycosylation via asparagine"/>
    <property type="evidence" value="ECO:0007669"/>
    <property type="project" value="TreeGrafter"/>
</dbReference>
<dbReference type="STRING" id="49451.A0A1J6IZE4"/>
<dbReference type="AlphaFoldDB" id="A0A1J6IZE4"/>
<evidence type="ECO:0000256" key="5">
    <source>
        <dbReference type="SAM" id="Phobius"/>
    </source>
</evidence>
<keyword evidence="2 5" id="KW-0812">Transmembrane</keyword>
<evidence type="ECO:0000256" key="3">
    <source>
        <dbReference type="ARBA" id="ARBA00022989"/>
    </source>
</evidence>
<evidence type="ECO:0000256" key="1">
    <source>
        <dbReference type="ARBA" id="ARBA00004141"/>
    </source>
</evidence>
<reference evidence="6" key="1">
    <citation type="submission" date="2016-11" db="EMBL/GenBank/DDBJ databases">
        <title>The genome of Nicotiana attenuata.</title>
        <authorList>
            <person name="Xu S."/>
            <person name="Brockmoeller T."/>
            <person name="Gaquerel E."/>
            <person name="Navarro A."/>
            <person name="Kuhl H."/>
            <person name="Gase K."/>
            <person name="Ling Z."/>
            <person name="Zhou W."/>
            <person name="Kreitzer C."/>
            <person name="Stanke M."/>
            <person name="Tang H."/>
            <person name="Lyons E."/>
            <person name="Pandey P."/>
            <person name="Pandey S.P."/>
            <person name="Timmermann B."/>
            <person name="Baldwin I.T."/>
        </authorList>
    </citation>
    <scope>NUCLEOTIDE SEQUENCE [LARGE SCALE GENOMIC DNA]</scope>
    <source>
        <strain evidence="6">UT</strain>
    </source>
</reference>
<dbReference type="InterPro" id="IPR021149">
    <property type="entry name" value="OligosaccharylTrfase_OST3/OST6"/>
</dbReference>
<evidence type="ECO:0000313" key="6">
    <source>
        <dbReference type="EMBL" id="OIT05904.1"/>
    </source>
</evidence>
<comment type="subcellular location">
    <subcellularLocation>
        <location evidence="1">Membrane</location>
        <topology evidence="1">Multi-pass membrane protein</topology>
    </subcellularLocation>
</comment>
<dbReference type="PANTHER" id="PTHR12692">
    <property type="entry name" value="DOLICHYL-DIPHOSPHOOLIGOSACCHARIDE--PROTEIN GLYCOSYLTRANSFERASE-RELATED"/>
    <property type="match status" value="1"/>
</dbReference>
<sequence>MHSIIRKVPMYLVDRNDTGKMIFFYQGSGKQLGTEGFAVGFLYMVVGLLLAFMTRVLVCVKNRGAQRLLMAFGLIVSLGAKDFGIPQGLHGIAVNLIICM</sequence>
<gene>
    <name evidence="6" type="primary">OST3B_1</name>
    <name evidence="6" type="ORF">A4A49_55514</name>
</gene>
<evidence type="ECO:0000313" key="7">
    <source>
        <dbReference type="Proteomes" id="UP000187609"/>
    </source>
</evidence>
<evidence type="ECO:0000256" key="2">
    <source>
        <dbReference type="ARBA" id="ARBA00022692"/>
    </source>
</evidence>
<proteinExistence type="predicted"/>
<keyword evidence="4 5" id="KW-0472">Membrane</keyword>
<dbReference type="Gramene" id="OIT05904">
    <property type="protein sequence ID" value="OIT05904"/>
    <property type="gene ID" value="A4A49_55514"/>
</dbReference>
<dbReference type="OMA" id="TGKMIFF"/>
<comment type="caution">
    <text evidence="6">The sequence shown here is derived from an EMBL/GenBank/DDBJ whole genome shotgun (WGS) entry which is preliminary data.</text>
</comment>
<dbReference type="Pfam" id="PF04756">
    <property type="entry name" value="OST3_OST6"/>
    <property type="match status" value="1"/>
</dbReference>